<evidence type="ECO:0000313" key="3">
    <source>
        <dbReference type="Proteomes" id="UP000193144"/>
    </source>
</evidence>
<comment type="caution">
    <text evidence="2">The sequence shown here is derived from an EMBL/GenBank/DDBJ whole genome shotgun (WGS) entry which is preliminary data.</text>
</comment>
<organism evidence="2 3">
    <name type="scientific">Clohesyomyces aquaticus</name>
    <dbReference type="NCBI Taxonomy" id="1231657"/>
    <lineage>
        <taxon>Eukaryota</taxon>
        <taxon>Fungi</taxon>
        <taxon>Dikarya</taxon>
        <taxon>Ascomycota</taxon>
        <taxon>Pezizomycotina</taxon>
        <taxon>Dothideomycetes</taxon>
        <taxon>Pleosporomycetidae</taxon>
        <taxon>Pleosporales</taxon>
        <taxon>Lindgomycetaceae</taxon>
        <taxon>Clohesyomyces</taxon>
    </lineage>
</organism>
<gene>
    <name evidence="2" type="ORF">BCR34DRAFT_144111</name>
</gene>
<protein>
    <submittedName>
        <fullName evidence="2">Uncharacterized protein</fullName>
    </submittedName>
</protein>
<feature type="compositionally biased region" description="Basic residues" evidence="1">
    <location>
        <begin position="132"/>
        <end position="142"/>
    </location>
</feature>
<dbReference type="Proteomes" id="UP000193144">
    <property type="component" value="Unassembled WGS sequence"/>
</dbReference>
<reference evidence="2 3" key="1">
    <citation type="submission" date="2016-07" db="EMBL/GenBank/DDBJ databases">
        <title>Pervasive Adenine N6-methylation of Active Genes in Fungi.</title>
        <authorList>
            <consortium name="DOE Joint Genome Institute"/>
            <person name="Mondo S.J."/>
            <person name="Dannebaum R.O."/>
            <person name="Kuo R.C."/>
            <person name="Labutti K."/>
            <person name="Haridas S."/>
            <person name="Kuo A."/>
            <person name="Salamov A."/>
            <person name="Ahrendt S.R."/>
            <person name="Lipzen A."/>
            <person name="Sullivan W."/>
            <person name="Andreopoulos W.B."/>
            <person name="Clum A."/>
            <person name="Lindquist E."/>
            <person name="Daum C."/>
            <person name="Ramamoorthy G.K."/>
            <person name="Gryganskyi A."/>
            <person name="Culley D."/>
            <person name="Magnuson J.K."/>
            <person name="James T.Y."/>
            <person name="O'Malley M.A."/>
            <person name="Stajich J.E."/>
            <person name="Spatafora J.W."/>
            <person name="Visel A."/>
            <person name="Grigoriev I.V."/>
        </authorList>
    </citation>
    <scope>NUCLEOTIDE SEQUENCE [LARGE SCALE GENOMIC DNA]</scope>
    <source>
        <strain evidence="2 3">CBS 115471</strain>
    </source>
</reference>
<evidence type="ECO:0000256" key="1">
    <source>
        <dbReference type="SAM" id="MobiDB-lite"/>
    </source>
</evidence>
<sequence length="223" mass="24539">MDRLEEEQASVLGAFIFQRNVLASSRTLDPASWSWAALQALEPLLKLQPLPLHVARLTFNSTSAGRHQPQAAQLARPVEGPEGQAKATEHIIRQSCSLPVNGSACTWRGNLREQHRSACRRCTRAGGAGAAGRHRTARHRSTRQQSACTEEHGRQKQLYPAAASILPPRGGRGRYLLLLEGGGSFLIARYIVVRCALFDMIGEHTSSNDGQHQTFQRSPHHSK</sequence>
<name>A0A1Y2A1U3_9PLEO</name>
<dbReference type="AlphaFoldDB" id="A0A1Y2A1U3"/>
<accession>A0A1Y2A1U3</accession>
<evidence type="ECO:0000313" key="2">
    <source>
        <dbReference type="EMBL" id="ORY15975.1"/>
    </source>
</evidence>
<dbReference type="EMBL" id="MCFA01000021">
    <property type="protein sequence ID" value="ORY15975.1"/>
    <property type="molecule type" value="Genomic_DNA"/>
</dbReference>
<keyword evidence="3" id="KW-1185">Reference proteome</keyword>
<proteinExistence type="predicted"/>
<feature type="region of interest" description="Disordered" evidence="1">
    <location>
        <begin position="130"/>
        <end position="154"/>
    </location>
</feature>